<evidence type="ECO:0000313" key="2">
    <source>
        <dbReference type="Proteomes" id="UP000003963"/>
    </source>
</evidence>
<protein>
    <submittedName>
        <fullName evidence="1">Uncharacterized protein</fullName>
    </submittedName>
</protein>
<gene>
    <name evidence="1" type="ORF">SSOG_09146</name>
</gene>
<dbReference type="RefSeq" id="WP_009721229.1">
    <property type="nucleotide sequence ID" value="NZ_GG657755.1"/>
</dbReference>
<accession>D9WX05</accession>
<organism evidence="1 2">
    <name type="scientific">Streptomyces himastatinicus ATCC 53653</name>
    <dbReference type="NCBI Taxonomy" id="457427"/>
    <lineage>
        <taxon>Bacteria</taxon>
        <taxon>Bacillati</taxon>
        <taxon>Actinomycetota</taxon>
        <taxon>Actinomycetes</taxon>
        <taxon>Kitasatosporales</taxon>
        <taxon>Streptomycetaceae</taxon>
        <taxon>Streptomyces</taxon>
        <taxon>Streptomyces violaceusniger group</taxon>
    </lineage>
</organism>
<dbReference type="EMBL" id="GG657755">
    <property type="protein sequence ID" value="EFL29432.1"/>
    <property type="molecule type" value="Genomic_DNA"/>
</dbReference>
<keyword evidence="2" id="KW-1185">Reference proteome</keyword>
<dbReference type="Pfam" id="PF13384">
    <property type="entry name" value="HTH_23"/>
    <property type="match status" value="1"/>
</dbReference>
<dbReference type="AlphaFoldDB" id="D9WX05"/>
<dbReference type="STRING" id="457427.SSOG_09146"/>
<dbReference type="OrthoDB" id="4321284at2"/>
<reference evidence="1 2" key="1">
    <citation type="submission" date="2009-02" db="EMBL/GenBank/DDBJ databases">
        <title>Annotation of Streptomyces hygroscopicus strain ATCC 53653.</title>
        <authorList>
            <consortium name="The Broad Institute Genome Sequencing Platform"/>
            <consortium name="Broad Institute Microbial Sequencing Center"/>
            <person name="Fischbach M."/>
            <person name="Godfrey P."/>
            <person name="Ward D."/>
            <person name="Young S."/>
            <person name="Zeng Q."/>
            <person name="Koehrsen M."/>
            <person name="Alvarado L."/>
            <person name="Berlin A.M."/>
            <person name="Bochicchio J."/>
            <person name="Borenstein D."/>
            <person name="Chapman S.B."/>
            <person name="Chen Z."/>
            <person name="Engels R."/>
            <person name="Freedman E."/>
            <person name="Gellesch M."/>
            <person name="Goldberg J."/>
            <person name="Griggs A."/>
            <person name="Gujja S."/>
            <person name="Heilman E.R."/>
            <person name="Heiman D.I."/>
            <person name="Hepburn T.A."/>
            <person name="Howarth C."/>
            <person name="Jen D."/>
            <person name="Larson L."/>
            <person name="Lewis B."/>
            <person name="Mehta T."/>
            <person name="Park D."/>
            <person name="Pearson M."/>
            <person name="Richards J."/>
            <person name="Roberts A."/>
            <person name="Saif S."/>
            <person name="Shea T.D."/>
            <person name="Shenoy N."/>
            <person name="Sisk P."/>
            <person name="Stolte C."/>
            <person name="Sykes S.N."/>
            <person name="Thomson T."/>
            <person name="Walk T."/>
            <person name="White J."/>
            <person name="Yandava C."/>
            <person name="Straight P."/>
            <person name="Clardy J."/>
            <person name="Hung D."/>
            <person name="Kolter R."/>
            <person name="Mekalanos J."/>
            <person name="Walker S."/>
            <person name="Walsh C.T."/>
            <person name="Wieland-Brown L.C."/>
            <person name="Haas B."/>
            <person name="Nusbaum C."/>
            <person name="Birren B."/>
        </authorList>
    </citation>
    <scope>NUCLEOTIDE SEQUENCE [LARGE SCALE GENOMIC DNA]</scope>
    <source>
        <strain evidence="1 2">ATCC 53653</strain>
    </source>
</reference>
<dbReference type="Proteomes" id="UP000003963">
    <property type="component" value="Unassembled WGS sequence"/>
</dbReference>
<evidence type="ECO:0000313" key="1">
    <source>
        <dbReference type="EMBL" id="EFL29432.1"/>
    </source>
</evidence>
<dbReference type="HOGENOM" id="CLU_2541289_0_0_11"/>
<dbReference type="InterPro" id="IPR038116">
    <property type="entry name" value="TrpR-like_sf"/>
</dbReference>
<sequence>MKVRADIANLIREGHTDEHIAHRLGCHRNTVSRVRHALRLPPSDPIKRLLAEELPIGRVRDYRPERMPTSPAQAAENRARLLAALRGDAENEAA</sequence>
<dbReference type="Gene3D" id="1.10.1270.10">
    <property type="entry name" value="TrpR-like"/>
    <property type="match status" value="1"/>
</dbReference>
<name>D9WX05_9ACTN</name>
<proteinExistence type="predicted"/>